<keyword evidence="13" id="KW-1185">Reference proteome</keyword>
<evidence type="ECO:0000256" key="2">
    <source>
        <dbReference type="ARBA" id="ARBA00012513"/>
    </source>
</evidence>
<dbReference type="InterPro" id="IPR036426">
    <property type="entry name" value="Bulb-type_lectin_dom_sf"/>
</dbReference>
<dbReference type="Gene3D" id="2.90.10.10">
    <property type="entry name" value="Bulb-type lectin domain"/>
    <property type="match status" value="1"/>
</dbReference>
<keyword evidence="8" id="KW-0245">EGF-like domain</keyword>
<keyword evidence="3" id="KW-0732">Signal</keyword>
<keyword evidence="5" id="KW-0325">Glycoprotein</keyword>
<sequence length="409" mass="45441">MTFCSNSHIWMLFFSFRKVMEHLPYFTFFYALIFSSSFLEFSVAATDTIIPGQSISDGQTLVSSSQRFELGFFSSGRFENKYLGIWYKATPDTIVWTANRNNPIKDSKGVLTISSNGTLVLLNGTQTTIWSANLSKTAVSPAAQLLDTGNFVSLDKASKSSESYMWQSFDFPSNTLLPGMKGSVKKYRSGPWNGVRFSGLPTINNPVFRPIMVFNESRLISVSEPYNNSVIARSVLNQSGLLEQYLMDEKGDKWTLTFNEPSEPCDNYGQCGPNGICSINESPICDCLKGFTPKSPHRWQLLDWSSGCVRKTPLECKKGEGFIKVAGVKVPDLLEFQLNTSMSLAECKAQCLNNCSCTANANSYISGGGSGCLIWFGDLTDIKKFIAEESEQDIYIRLPASELGKWVTF</sequence>
<feature type="domain" description="Apple" evidence="11">
    <location>
        <begin position="316"/>
        <end position="399"/>
    </location>
</feature>
<dbReference type="EMBL" id="CAUOFW020008946">
    <property type="protein sequence ID" value="CAK9184387.1"/>
    <property type="molecule type" value="Genomic_DNA"/>
</dbReference>
<dbReference type="CDD" id="cd01098">
    <property type="entry name" value="PAN_AP_plant"/>
    <property type="match status" value="1"/>
</dbReference>
<accession>A0ABC8UUG2</accession>
<evidence type="ECO:0000259" key="9">
    <source>
        <dbReference type="PROSITE" id="PS50026"/>
    </source>
</evidence>
<comment type="caution">
    <text evidence="12">The sequence shown here is derived from an EMBL/GenBank/DDBJ whole genome shotgun (WGS) entry which is preliminary data.</text>
</comment>
<keyword evidence="4" id="KW-1015">Disulfide bond</keyword>
<dbReference type="GO" id="GO:0004674">
    <property type="term" value="F:protein serine/threonine kinase activity"/>
    <property type="evidence" value="ECO:0007669"/>
    <property type="project" value="UniProtKB-EC"/>
</dbReference>
<dbReference type="InterPro" id="IPR000742">
    <property type="entry name" value="EGF"/>
</dbReference>
<dbReference type="InterPro" id="IPR001480">
    <property type="entry name" value="Bulb-type_lectin_dom"/>
</dbReference>
<evidence type="ECO:0000256" key="3">
    <source>
        <dbReference type="ARBA" id="ARBA00022729"/>
    </source>
</evidence>
<dbReference type="FunFam" id="2.90.10.10:FF:000001">
    <property type="entry name" value="G-type lectin S-receptor-like serine/threonine-protein kinase"/>
    <property type="match status" value="1"/>
</dbReference>
<evidence type="ECO:0000256" key="1">
    <source>
        <dbReference type="ARBA" id="ARBA00003061"/>
    </source>
</evidence>
<dbReference type="SMART" id="SM00473">
    <property type="entry name" value="PAN_AP"/>
    <property type="match status" value="1"/>
</dbReference>
<evidence type="ECO:0000256" key="4">
    <source>
        <dbReference type="ARBA" id="ARBA00023157"/>
    </source>
</evidence>
<proteinExistence type="predicted"/>
<dbReference type="PROSITE" id="PS50927">
    <property type="entry name" value="BULB_LECTIN"/>
    <property type="match status" value="1"/>
</dbReference>
<dbReference type="SMART" id="SM00108">
    <property type="entry name" value="B_lectin"/>
    <property type="match status" value="1"/>
</dbReference>
<gene>
    <name evidence="12" type="ORF">ILEXP_LOCUS54707</name>
</gene>
<comment type="caution">
    <text evidence="8">Lacks conserved residue(s) required for the propagation of feature annotation.</text>
</comment>
<dbReference type="PANTHER" id="PTHR32444">
    <property type="entry name" value="BULB-TYPE LECTIN DOMAIN-CONTAINING PROTEIN"/>
    <property type="match status" value="1"/>
</dbReference>
<evidence type="ECO:0000256" key="5">
    <source>
        <dbReference type="ARBA" id="ARBA00023180"/>
    </source>
</evidence>
<feature type="domain" description="EGF-like" evidence="9">
    <location>
        <begin position="261"/>
        <end position="297"/>
    </location>
</feature>
<dbReference type="SUPFAM" id="SSF51110">
    <property type="entry name" value="alpha-D-mannose-specific plant lectins"/>
    <property type="match status" value="1"/>
</dbReference>
<evidence type="ECO:0000313" key="13">
    <source>
        <dbReference type="Proteomes" id="UP001642360"/>
    </source>
</evidence>
<reference evidence="12 13" key="1">
    <citation type="submission" date="2024-02" db="EMBL/GenBank/DDBJ databases">
        <authorList>
            <person name="Vignale AGUSTIN F."/>
            <person name="Sosa J E."/>
            <person name="Modenutti C."/>
        </authorList>
    </citation>
    <scope>NUCLEOTIDE SEQUENCE [LARGE SCALE GENOMIC DNA]</scope>
</reference>
<dbReference type="InterPro" id="IPR035446">
    <property type="entry name" value="SLSG/EP1"/>
</dbReference>
<dbReference type="PROSITE" id="PS50948">
    <property type="entry name" value="PAN"/>
    <property type="match status" value="1"/>
</dbReference>
<evidence type="ECO:0000259" key="11">
    <source>
        <dbReference type="PROSITE" id="PS50948"/>
    </source>
</evidence>
<comment type="catalytic activity">
    <reaction evidence="7">
        <text>L-seryl-[protein] + ATP = O-phospho-L-seryl-[protein] + ADP + H(+)</text>
        <dbReference type="Rhea" id="RHEA:17989"/>
        <dbReference type="Rhea" id="RHEA-COMP:9863"/>
        <dbReference type="Rhea" id="RHEA-COMP:11604"/>
        <dbReference type="ChEBI" id="CHEBI:15378"/>
        <dbReference type="ChEBI" id="CHEBI:29999"/>
        <dbReference type="ChEBI" id="CHEBI:30616"/>
        <dbReference type="ChEBI" id="CHEBI:83421"/>
        <dbReference type="ChEBI" id="CHEBI:456216"/>
        <dbReference type="EC" id="2.7.11.1"/>
    </reaction>
</comment>
<evidence type="ECO:0000313" key="12">
    <source>
        <dbReference type="EMBL" id="CAK9184387.1"/>
    </source>
</evidence>
<evidence type="ECO:0000259" key="10">
    <source>
        <dbReference type="PROSITE" id="PS50927"/>
    </source>
</evidence>
<feature type="domain" description="Bulb-type lectin" evidence="10">
    <location>
        <begin position="46"/>
        <end position="166"/>
    </location>
</feature>
<dbReference type="Proteomes" id="UP001642360">
    <property type="component" value="Unassembled WGS sequence"/>
</dbReference>
<dbReference type="PANTHER" id="PTHR32444:SF118">
    <property type="entry name" value="OS09G0551150 PROTEIN"/>
    <property type="match status" value="1"/>
</dbReference>
<organism evidence="12 13">
    <name type="scientific">Ilex paraguariensis</name>
    <name type="common">yerba mate</name>
    <dbReference type="NCBI Taxonomy" id="185542"/>
    <lineage>
        <taxon>Eukaryota</taxon>
        <taxon>Viridiplantae</taxon>
        <taxon>Streptophyta</taxon>
        <taxon>Embryophyta</taxon>
        <taxon>Tracheophyta</taxon>
        <taxon>Spermatophyta</taxon>
        <taxon>Magnoliopsida</taxon>
        <taxon>eudicotyledons</taxon>
        <taxon>Gunneridae</taxon>
        <taxon>Pentapetalae</taxon>
        <taxon>asterids</taxon>
        <taxon>campanulids</taxon>
        <taxon>Aquifoliales</taxon>
        <taxon>Aquifoliaceae</taxon>
        <taxon>Ilex</taxon>
    </lineage>
</organism>
<dbReference type="CDD" id="cd00028">
    <property type="entry name" value="B_lectin"/>
    <property type="match status" value="1"/>
</dbReference>
<evidence type="ECO:0000256" key="8">
    <source>
        <dbReference type="PROSITE-ProRule" id="PRU00076"/>
    </source>
</evidence>
<comment type="catalytic activity">
    <reaction evidence="6">
        <text>L-threonyl-[protein] + ATP = O-phospho-L-threonyl-[protein] + ADP + H(+)</text>
        <dbReference type="Rhea" id="RHEA:46608"/>
        <dbReference type="Rhea" id="RHEA-COMP:11060"/>
        <dbReference type="Rhea" id="RHEA-COMP:11605"/>
        <dbReference type="ChEBI" id="CHEBI:15378"/>
        <dbReference type="ChEBI" id="CHEBI:30013"/>
        <dbReference type="ChEBI" id="CHEBI:30616"/>
        <dbReference type="ChEBI" id="CHEBI:61977"/>
        <dbReference type="ChEBI" id="CHEBI:456216"/>
        <dbReference type="EC" id="2.7.11.1"/>
    </reaction>
</comment>
<name>A0ABC8UUG2_9AQUA</name>
<dbReference type="PIRSF" id="PIRSF002686">
    <property type="entry name" value="SLG"/>
    <property type="match status" value="1"/>
</dbReference>
<dbReference type="InterPro" id="IPR003609">
    <property type="entry name" value="Pan_app"/>
</dbReference>
<comment type="function">
    <text evidence="1">Involved in sporophytic self-incompatibility system (the inability of flowering plants to achieve self-fertilization).</text>
</comment>
<dbReference type="PROSITE" id="PS50026">
    <property type="entry name" value="EGF_3"/>
    <property type="match status" value="1"/>
</dbReference>
<dbReference type="EC" id="2.7.11.1" evidence="2"/>
<dbReference type="Pfam" id="PF00954">
    <property type="entry name" value="S_locus_glycop"/>
    <property type="match status" value="1"/>
</dbReference>
<protein>
    <recommendedName>
        <fullName evidence="2">non-specific serine/threonine protein kinase</fullName>
        <ecNumber evidence="2">2.7.11.1</ecNumber>
    </recommendedName>
</protein>
<dbReference type="Pfam" id="PF08276">
    <property type="entry name" value="PAN_2"/>
    <property type="match status" value="1"/>
</dbReference>
<dbReference type="InterPro" id="IPR000858">
    <property type="entry name" value="S_locus_glycoprot_dom"/>
</dbReference>
<dbReference type="AlphaFoldDB" id="A0ABC8UUG2"/>
<evidence type="ECO:0000256" key="6">
    <source>
        <dbReference type="ARBA" id="ARBA00047899"/>
    </source>
</evidence>
<dbReference type="Pfam" id="PF01453">
    <property type="entry name" value="B_lectin"/>
    <property type="match status" value="1"/>
</dbReference>
<evidence type="ECO:0000256" key="7">
    <source>
        <dbReference type="ARBA" id="ARBA00048679"/>
    </source>
</evidence>